<dbReference type="Proteomes" id="UP000006250">
    <property type="component" value="Unassembled WGS sequence"/>
</dbReference>
<protein>
    <recommendedName>
        <fullName evidence="4">3D domain protein</fullName>
    </recommendedName>
</protein>
<reference evidence="2 3" key="1">
    <citation type="submission" date="2010-08" db="EMBL/GenBank/DDBJ databases">
        <title>The draft genome of Desulfovibrio fructosovorans JJ.</title>
        <authorList>
            <consortium name="US DOE Joint Genome Institute (JGI-PGF)"/>
            <person name="Lucas S."/>
            <person name="Copeland A."/>
            <person name="Lapidus A."/>
            <person name="Cheng J.-F."/>
            <person name="Bruce D."/>
            <person name="Goodwin L."/>
            <person name="Pitluck S."/>
            <person name="Land M.L."/>
            <person name="Hauser L."/>
            <person name="Chang Y.-J."/>
            <person name="Jeffries C."/>
            <person name="Wall J.D."/>
            <person name="Stahl D.A."/>
            <person name="Arkin A.P."/>
            <person name="Dehal P."/>
            <person name="Stolyar S.M."/>
            <person name="Hazen T.C."/>
            <person name="Woyke T.J."/>
        </authorList>
    </citation>
    <scope>NUCLEOTIDE SEQUENCE [LARGE SCALE GENOMIC DNA]</scope>
    <source>
        <strain evidence="2 3">JJ</strain>
    </source>
</reference>
<accession>E1JX32</accession>
<feature type="chain" id="PRO_5003147989" description="3D domain protein" evidence="1">
    <location>
        <begin position="25"/>
        <end position="177"/>
    </location>
</feature>
<name>E1JX32_SOLFR</name>
<gene>
    <name evidence="2" type="ORF">DesfrDRAFT_2156</name>
</gene>
<dbReference type="RefSeq" id="WP_005993751.1">
    <property type="nucleotide sequence ID" value="NZ_AECZ01000013.1"/>
</dbReference>
<dbReference type="EMBL" id="AECZ01000013">
    <property type="protein sequence ID" value="EFL50997.1"/>
    <property type="molecule type" value="Genomic_DNA"/>
</dbReference>
<dbReference type="CDD" id="cd22784">
    <property type="entry name" value="DPBB_MltA_YuiC-like"/>
    <property type="match status" value="1"/>
</dbReference>
<dbReference type="STRING" id="596151.DesfrDRAFT_2156"/>
<keyword evidence="3" id="KW-1185">Reference proteome</keyword>
<feature type="signal peptide" evidence="1">
    <location>
        <begin position="1"/>
        <end position="24"/>
    </location>
</feature>
<keyword evidence="1" id="KW-0732">Signal</keyword>
<evidence type="ECO:0000256" key="1">
    <source>
        <dbReference type="SAM" id="SignalP"/>
    </source>
</evidence>
<evidence type="ECO:0000313" key="2">
    <source>
        <dbReference type="EMBL" id="EFL50997.1"/>
    </source>
</evidence>
<comment type="caution">
    <text evidence="2">The sequence shown here is derived from an EMBL/GenBank/DDBJ whole genome shotgun (WGS) entry which is preliminary data.</text>
</comment>
<evidence type="ECO:0000313" key="3">
    <source>
        <dbReference type="Proteomes" id="UP000006250"/>
    </source>
</evidence>
<evidence type="ECO:0008006" key="4">
    <source>
        <dbReference type="Google" id="ProtNLM"/>
    </source>
</evidence>
<dbReference type="AlphaFoldDB" id="E1JX32"/>
<organism evidence="2 3">
    <name type="scientific">Solidesulfovibrio fructosivorans JJ]</name>
    <dbReference type="NCBI Taxonomy" id="596151"/>
    <lineage>
        <taxon>Bacteria</taxon>
        <taxon>Pseudomonadati</taxon>
        <taxon>Thermodesulfobacteriota</taxon>
        <taxon>Desulfovibrionia</taxon>
        <taxon>Desulfovibrionales</taxon>
        <taxon>Desulfovibrionaceae</taxon>
        <taxon>Solidesulfovibrio</taxon>
    </lineage>
</organism>
<proteinExistence type="predicted"/>
<sequence precursor="true">MRTIYFTILPLALAATLVVQSGCARTPDAKQTTPQQLQSQTAPARLTYAALGEIVDPDSVFIETSHSSIRTLRVKAMAYTACSVGKKRSKRKARAARGAWGDTLTPGIKAVAVSPDLLQMGLDHGDVITIEGLPGKYKVLDVMHRRHNKSIDIYYGDDQCGAIQWGRRSLTISWKDD</sequence>
<dbReference type="eggNOG" id="COG3584">
    <property type="taxonomic scope" value="Bacteria"/>
</dbReference>